<evidence type="ECO:0000259" key="4">
    <source>
        <dbReference type="Pfam" id="PF19289"/>
    </source>
</evidence>
<evidence type="ECO:0000256" key="2">
    <source>
        <dbReference type="SAM" id="MobiDB-lite"/>
    </source>
</evidence>
<dbReference type="InterPro" id="IPR035068">
    <property type="entry name" value="TldD/PmbA_N"/>
</dbReference>
<proteinExistence type="inferred from homology"/>
<dbReference type="PANTHER" id="PTHR43421">
    <property type="entry name" value="METALLOPROTEASE PMBA"/>
    <property type="match status" value="1"/>
</dbReference>
<comment type="caution">
    <text evidence="6">The sequence shown here is derived from an EMBL/GenBank/DDBJ whole genome shotgun (WGS) entry which is preliminary data.</text>
</comment>
<dbReference type="Proteomes" id="UP000094412">
    <property type="component" value="Unassembled WGS sequence"/>
</dbReference>
<reference evidence="6 7" key="1">
    <citation type="submission" date="2016-08" db="EMBL/GenBank/DDBJ databases">
        <title>Whole genome sequence of Mesorhizobium sp. strain UASWS1009 isolated from industrial sewage.</title>
        <authorList>
            <person name="Crovadore J."/>
            <person name="Calmin G."/>
            <person name="Chablais R."/>
            <person name="Cochard B."/>
            <person name="Lefort F."/>
        </authorList>
    </citation>
    <scope>NUCLEOTIDE SEQUENCE [LARGE SCALE GENOMIC DNA]</scope>
    <source>
        <strain evidence="6 7">UASWS1009</strain>
    </source>
</reference>
<dbReference type="STRING" id="1566387.QV13_02280"/>
<dbReference type="GO" id="GO:0005829">
    <property type="term" value="C:cytosol"/>
    <property type="evidence" value="ECO:0007669"/>
    <property type="project" value="TreeGrafter"/>
</dbReference>
<name>A0A1C2EAU7_9HYPH</name>
<dbReference type="GO" id="GO:0006508">
    <property type="term" value="P:proteolysis"/>
    <property type="evidence" value="ECO:0007669"/>
    <property type="project" value="InterPro"/>
</dbReference>
<feature type="domain" description="Metalloprotease TldD/E central" evidence="5">
    <location>
        <begin position="120"/>
        <end position="224"/>
    </location>
</feature>
<dbReference type="InterPro" id="IPR036059">
    <property type="entry name" value="TldD/PmbA_sf"/>
</dbReference>
<accession>A0A1C2EAU7</accession>
<dbReference type="OrthoDB" id="9803618at2"/>
<dbReference type="SUPFAM" id="SSF111283">
    <property type="entry name" value="Putative modulator of DNA gyrase, PmbA/TldD"/>
    <property type="match status" value="1"/>
</dbReference>
<dbReference type="Pfam" id="PF19289">
    <property type="entry name" value="PmbA_TldD_3rd"/>
    <property type="match status" value="1"/>
</dbReference>
<feature type="domain" description="Metalloprotease TldD/E C-terminal" evidence="4">
    <location>
        <begin position="231"/>
        <end position="446"/>
    </location>
</feature>
<dbReference type="Pfam" id="PF19290">
    <property type="entry name" value="PmbA_TldD_2nd"/>
    <property type="match status" value="1"/>
</dbReference>
<comment type="similarity">
    <text evidence="1">Belongs to the peptidase U62 family.</text>
</comment>
<dbReference type="Pfam" id="PF01523">
    <property type="entry name" value="PmbA_TldD_1st"/>
    <property type="match status" value="1"/>
</dbReference>
<evidence type="ECO:0000313" key="7">
    <source>
        <dbReference type="Proteomes" id="UP000094412"/>
    </source>
</evidence>
<evidence type="ECO:0000313" key="6">
    <source>
        <dbReference type="EMBL" id="OCX24114.1"/>
    </source>
</evidence>
<feature type="compositionally biased region" description="Polar residues" evidence="2">
    <location>
        <begin position="340"/>
        <end position="349"/>
    </location>
</feature>
<protein>
    <submittedName>
        <fullName evidence="6">Modulator protein</fullName>
    </submittedName>
</protein>
<dbReference type="AlphaFoldDB" id="A0A1C2EAU7"/>
<evidence type="ECO:0000259" key="5">
    <source>
        <dbReference type="Pfam" id="PF19290"/>
    </source>
</evidence>
<keyword evidence="7" id="KW-1185">Reference proteome</keyword>
<sequence length="447" mass="46321">MADTLDTTRLTDRVAALVDAAKKAGADAADAVVVRGRSTSVSVRLGKVENTNASESEDVSLRVFIGNRVASVSATAASEPKMLAERAVAMAKVSPEDPYQGLADPALLASGANDLDLFDATEVSADRLREDALAAEEAALAVKGVTNSGGAGAGAGMGGLVLATSHGFLGQYVGTRFSLSASVIAGEGTGMERDYDYSSRLHFADLDGPETIGRSAGERAVKRLGARKMPTGTVDVIFDPRVARGIAGHLAGAINGASVARKTSFLRDMMGKQVASAAITVTDEPLRRRGQASRPFDGEGVGASKLLMIEKGVLNHWFLSTSAARELGLTTNGRGARGGSQVSPSSTNLAIEPGERSPEELIGSLKSGFYVTEVFGQGVNMITGEYSRGASGFWIENGELTFPVSEVTIASNLKTMFLGLVPANDLDRDYGTAAPTLLIEGMTLAGS</sequence>
<feature type="region of interest" description="Disordered" evidence="2">
    <location>
        <begin position="332"/>
        <end position="352"/>
    </location>
</feature>
<dbReference type="InterPro" id="IPR002510">
    <property type="entry name" value="Metalloprtase-TldD/E_N"/>
</dbReference>
<dbReference type="InterPro" id="IPR045569">
    <property type="entry name" value="Metalloprtase-TldD/E_C"/>
</dbReference>
<feature type="domain" description="Metalloprotease TldD/E N-terminal" evidence="3">
    <location>
        <begin position="29"/>
        <end position="91"/>
    </location>
</feature>
<dbReference type="EMBL" id="MDEO01000022">
    <property type="protein sequence ID" value="OCX24114.1"/>
    <property type="molecule type" value="Genomic_DNA"/>
</dbReference>
<dbReference type="Gene3D" id="3.30.2290.10">
    <property type="entry name" value="PmbA/TldD superfamily"/>
    <property type="match status" value="1"/>
</dbReference>
<dbReference type="PANTHER" id="PTHR43421:SF1">
    <property type="entry name" value="METALLOPROTEASE PMBA"/>
    <property type="match status" value="1"/>
</dbReference>
<dbReference type="RefSeq" id="WP_024926109.1">
    <property type="nucleotide sequence ID" value="NZ_MDEO01000022.1"/>
</dbReference>
<dbReference type="GO" id="GO:0008237">
    <property type="term" value="F:metallopeptidase activity"/>
    <property type="evidence" value="ECO:0007669"/>
    <property type="project" value="InterPro"/>
</dbReference>
<dbReference type="InterPro" id="IPR047657">
    <property type="entry name" value="PmbA"/>
</dbReference>
<evidence type="ECO:0000256" key="1">
    <source>
        <dbReference type="ARBA" id="ARBA00005836"/>
    </source>
</evidence>
<gene>
    <name evidence="6" type="ORF">QV13_02280</name>
</gene>
<dbReference type="InterPro" id="IPR045570">
    <property type="entry name" value="Metalloprtase-TldD/E_cen_dom"/>
</dbReference>
<organism evidence="6 7">
    <name type="scientific">Mesorhizobium hungaricum</name>
    <dbReference type="NCBI Taxonomy" id="1566387"/>
    <lineage>
        <taxon>Bacteria</taxon>
        <taxon>Pseudomonadati</taxon>
        <taxon>Pseudomonadota</taxon>
        <taxon>Alphaproteobacteria</taxon>
        <taxon>Hyphomicrobiales</taxon>
        <taxon>Phyllobacteriaceae</taxon>
        <taxon>Mesorhizobium</taxon>
    </lineage>
</organism>
<evidence type="ECO:0000259" key="3">
    <source>
        <dbReference type="Pfam" id="PF01523"/>
    </source>
</evidence>